<organism evidence="3 4">
    <name type="scientific">Paramecium octaurelia</name>
    <dbReference type="NCBI Taxonomy" id="43137"/>
    <lineage>
        <taxon>Eukaryota</taxon>
        <taxon>Sar</taxon>
        <taxon>Alveolata</taxon>
        <taxon>Ciliophora</taxon>
        <taxon>Intramacronucleata</taxon>
        <taxon>Oligohymenophorea</taxon>
        <taxon>Peniculida</taxon>
        <taxon>Parameciidae</taxon>
        <taxon>Paramecium</taxon>
    </lineage>
</organism>
<evidence type="ECO:0000256" key="2">
    <source>
        <dbReference type="SAM" id="MobiDB-lite"/>
    </source>
</evidence>
<feature type="region of interest" description="Disordered" evidence="2">
    <location>
        <begin position="322"/>
        <end position="342"/>
    </location>
</feature>
<evidence type="ECO:0000313" key="3">
    <source>
        <dbReference type="EMBL" id="CAD8195434.1"/>
    </source>
</evidence>
<dbReference type="Proteomes" id="UP000683925">
    <property type="component" value="Unassembled WGS sequence"/>
</dbReference>
<evidence type="ECO:0000313" key="4">
    <source>
        <dbReference type="Proteomes" id="UP000683925"/>
    </source>
</evidence>
<protein>
    <submittedName>
        <fullName evidence="3">Uncharacterized protein</fullName>
    </submittedName>
</protein>
<comment type="caution">
    <text evidence="3">The sequence shown here is derived from an EMBL/GenBank/DDBJ whole genome shotgun (WGS) entry which is preliminary data.</text>
</comment>
<dbReference type="AlphaFoldDB" id="A0A8S1WZT2"/>
<keyword evidence="1" id="KW-0175">Coiled coil</keyword>
<dbReference type="OMA" id="FFYKYAS"/>
<feature type="coiled-coil region" evidence="1">
    <location>
        <begin position="39"/>
        <end position="162"/>
    </location>
</feature>
<proteinExistence type="predicted"/>
<dbReference type="EMBL" id="CAJJDP010000109">
    <property type="protein sequence ID" value="CAD8195434.1"/>
    <property type="molecule type" value="Genomic_DNA"/>
</dbReference>
<accession>A0A8S1WZT2</accession>
<dbReference type="OrthoDB" id="299584at2759"/>
<keyword evidence="4" id="KW-1185">Reference proteome</keyword>
<reference evidence="3" key="1">
    <citation type="submission" date="2021-01" db="EMBL/GenBank/DDBJ databases">
        <authorList>
            <consortium name="Genoscope - CEA"/>
            <person name="William W."/>
        </authorList>
    </citation>
    <scope>NUCLEOTIDE SEQUENCE</scope>
</reference>
<name>A0A8S1WZT2_PAROT</name>
<evidence type="ECO:0000256" key="1">
    <source>
        <dbReference type="SAM" id="Coils"/>
    </source>
</evidence>
<sequence length="623" mass="73964">MLNVQNKFENFELENKLTSLIQRLMEPHIHNFYKNQTLITEMSQKYKAQVNEVSTLKENMEPKYNELKQKLQILEDKLQDNFKLCITQSQEKQQQISLIKNQIQEFTILNKQAEKQYIESKRELEDAKANNTLFKSSIEQVLNKLNENNNFQLQELKKSQMDIEQGQRKLISQVSHQENKLLVESMKINEMKEELSKISLKIKQDSTLDKMNLRGQLQQEEIKNIKIKLQDYDKISHRMNSIEIYLLYYQQYHVQRQINDALFISQPVKFFYKYASYEKQKLDEFDKYILNMSNDISIQELMNQQQDIVRNATKRFQKVQETVKNMENNDQDSNAEDQRGEDQKIVKHNEISNQQNQKKRKQSANLVYFEEQLRQLREYFDLQIDEKQNQIDSLKYKIKQLSDELYLSQIQFQASIEQNIQKQSINQKLSITNLQQSICEVQSEFQRSDYKILNEEINLLKKFQQNMIKLSSNMLSLLKQDEQDKEGLKLLGAKEVQIDSALSIMNSQVNFGNKRNSIILNTDCISCSGSPIQLFQFFKVACLGYNPSDVEVDGIQFKRTELIQQCFNMVQACEKKNKDLRPIKQRQIRQLDQRSNSIQASPRFFSTENRTKITKYSQMKIFQ</sequence>
<gene>
    <name evidence="3" type="ORF">POCTA_138.1.T1090056</name>
</gene>